<name>A0ACC3MBZ9_9PEZI</name>
<organism evidence="1 2">
    <name type="scientific">Vermiconidia calcicola</name>
    <dbReference type="NCBI Taxonomy" id="1690605"/>
    <lineage>
        <taxon>Eukaryota</taxon>
        <taxon>Fungi</taxon>
        <taxon>Dikarya</taxon>
        <taxon>Ascomycota</taxon>
        <taxon>Pezizomycotina</taxon>
        <taxon>Dothideomycetes</taxon>
        <taxon>Dothideomycetidae</taxon>
        <taxon>Mycosphaerellales</taxon>
        <taxon>Extremaceae</taxon>
        <taxon>Vermiconidia</taxon>
    </lineage>
</organism>
<protein>
    <submittedName>
        <fullName evidence="1">Uncharacterized protein</fullName>
    </submittedName>
</protein>
<evidence type="ECO:0000313" key="1">
    <source>
        <dbReference type="EMBL" id="KAK3681505.1"/>
    </source>
</evidence>
<evidence type="ECO:0000313" key="2">
    <source>
        <dbReference type="Proteomes" id="UP001281147"/>
    </source>
</evidence>
<proteinExistence type="predicted"/>
<sequence length="402" mass="41996">MKSLILLLTLTLQCLPASAQKVVVADLWKPANATSTDLSPRQASFGAALIQKSDKSMYSIEISVGTPGQPQSLQLDTGSRRMWIPAKGSSICSGSLIDCSSLGSFDSSKSSTFDSTGQTDTISYADGTSVTGESFYDTVRIGGQSVKRQIQVLGKQGSGVGEGVLGVGFPASAPTLNHNLAAQGIIESNKYSLWLNDLDAASGTIIFGGIDTAKFVPPLVRVPVVGGTDQPTVRLSRISTIKNGRSTVQSPSGFSENAILDTGTTLTVLPKALVDNIIEAMGARYYPNSDADPGITIIPCSQKSKDISTSFRFAGPTINVDISQLVLESLGTLNGVEMCQFGLFASDGSYPTTLGATFLRSAYVLYDVDNNRIGLAQTIVNAAATARLVALSEDGSVDGVVA</sequence>
<dbReference type="EMBL" id="JAUTXU010000402">
    <property type="protein sequence ID" value="KAK3681505.1"/>
    <property type="molecule type" value="Genomic_DNA"/>
</dbReference>
<gene>
    <name evidence="1" type="ORF">LTR37_020898</name>
</gene>
<keyword evidence="2" id="KW-1185">Reference proteome</keyword>
<dbReference type="Proteomes" id="UP001281147">
    <property type="component" value="Unassembled WGS sequence"/>
</dbReference>
<reference evidence="1" key="1">
    <citation type="submission" date="2023-07" db="EMBL/GenBank/DDBJ databases">
        <title>Black Yeasts Isolated from many extreme environments.</title>
        <authorList>
            <person name="Coleine C."/>
            <person name="Stajich J.E."/>
            <person name="Selbmann L."/>
        </authorList>
    </citation>
    <scope>NUCLEOTIDE SEQUENCE</scope>
    <source>
        <strain evidence="1">CCFEE 5714</strain>
    </source>
</reference>
<comment type="caution">
    <text evidence="1">The sequence shown here is derived from an EMBL/GenBank/DDBJ whole genome shotgun (WGS) entry which is preliminary data.</text>
</comment>
<accession>A0ACC3MBZ9</accession>